<dbReference type="InterPro" id="IPR000531">
    <property type="entry name" value="Beta-barrel_TonB"/>
</dbReference>
<dbReference type="InterPro" id="IPR039426">
    <property type="entry name" value="TonB-dep_rcpt-like"/>
</dbReference>
<organism evidence="16 17">
    <name type="scientific">Rhizorhabdus wittichii</name>
    <dbReference type="NCBI Taxonomy" id="160791"/>
    <lineage>
        <taxon>Bacteria</taxon>
        <taxon>Pseudomonadati</taxon>
        <taxon>Pseudomonadota</taxon>
        <taxon>Alphaproteobacteria</taxon>
        <taxon>Sphingomonadales</taxon>
        <taxon>Sphingomonadaceae</taxon>
        <taxon>Rhizorhabdus</taxon>
    </lineage>
</organism>
<keyword evidence="10 11" id="KW-0998">Cell outer membrane</keyword>
<dbReference type="GO" id="GO:0009279">
    <property type="term" value="C:cell outer membrane"/>
    <property type="evidence" value="ECO:0007669"/>
    <property type="project" value="UniProtKB-SubCell"/>
</dbReference>
<evidence type="ECO:0000259" key="15">
    <source>
        <dbReference type="Pfam" id="PF07715"/>
    </source>
</evidence>
<evidence type="ECO:0000256" key="6">
    <source>
        <dbReference type="ARBA" id="ARBA00023004"/>
    </source>
</evidence>
<feature type="signal peptide" evidence="13">
    <location>
        <begin position="1"/>
        <end position="23"/>
    </location>
</feature>
<keyword evidence="9 11" id="KW-0472">Membrane</keyword>
<evidence type="ECO:0000256" key="8">
    <source>
        <dbReference type="ARBA" id="ARBA00023077"/>
    </source>
</evidence>
<comment type="subcellular location">
    <subcellularLocation>
        <location evidence="1 11">Cell outer membrane</location>
        <topology evidence="1 11">Multi-pass membrane protein</topology>
    </subcellularLocation>
</comment>
<dbReference type="GO" id="GO:0006826">
    <property type="term" value="P:iron ion transport"/>
    <property type="evidence" value="ECO:0007669"/>
    <property type="project" value="UniProtKB-KW"/>
</dbReference>
<evidence type="ECO:0000259" key="14">
    <source>
        <dbReference type="Pfam" id="PF00593"/>
    </source>
</evidence>
<comment type="similarity">
    <text evidence="11 12">Belongs to the TonB-dependent receptor family.</text>
</comment>
<evidence type="ECO:0000256" key="3">
    <source>
        <dbReference type="ARBA" id="ARBA00022452"/>
    </source>
</evidence>
<proteinExistence type="inferred from homology"/>
<evidence type="ECO:0000256" key="4">
    <source>
        <dbReference type="ARBA" id="ARBA00022496"/>
    </source>
</evidence>
<dbReference type="Pfam" id="PF07715">
    <property type="entry name" value="Plug"/>
    <property type="match status" value="1"/>
</dbReference>
<dbReference type="Gene3D" id="2.40.170.20">
    <property type="entry name" value="TonB-dependent receptor, beta-barrel domain"/>
    <property type="match status" value="1"/>
</dbReference>
<reference evidence="16" key="1">
    <citation type="submission" date="2020-07" db="EMBL/GenBank/DDBJ databases">
        <authorList>
            <person name="Camacho E."/>
        </authorList>
    </citation>
    <scope>NUCLEOTIDE SEQUENCE</scope>
    <source>
        <strain evidence="16">MPO218</strain>
    </source>
</reference>
<name>A0A975CZF0_9SPHN</name>
<evidence type="ECO:0000256" key="9">
    <source>
        <dbReference type="ARBA" id="ARBA00023136"/>
    </source>
</evidence>
<dbReference type="EMBL" id="CP059319">
    <property type="protein sequence ID" value="QTH20118.1"/>
    <property type="molecule type" value="Genomic_DNA"/>
</dbReference>
<dbReference type="PANTHER" id="PTHR32552">
    <property type="entry name" value="FERRICHROME IRON RECEPTOR-RELATED"/>
    <property type="match status" value="1"/>
</dbReference>
<evidence type="ECO:0000313" key="16">
    <source>
        <dbReference type="EMBL" id="QTH20118.1"/>
    </source>
</evidence>
<accession>A0A975CZF0</accession>
<evidence type="ECO:0000256" key="7">
    <source>
        <dbReference type="ARBA" id="ARBA00023065"/>
    </source>
</evidence>
<dbReference type="CDD" id="cd01347">
    <property type="entry name" value="ligand_gated_channel"/>
    <property type="match status" value="1"/>
</dbReference>
<keyword evidence="3 11" id="KW-1134">Transmembrane beta strand</keyword>
<evidence type="ECO:0000256" key="2">
    <source>
        <dbReference type="ARBA" id="ARBA00022448"/>
    </source>
</evidence>
<evidence type="ECO:0000256" key="1">
    <source>
        <dbReference type="ARBA" id="ARBA00004571"/>
    </source>
</evidence>
<dbReference type="Pfam" id="PF00593">
    <property type="entry name" value="TonB_dep_Rec_b-barrel"/>
    <property type="match status" value="1"/>
</dbReference>
<keyword evidence="6" id="KW-0408">Iron</keyword>
<keyword evidence="7" id="KW-0406">Ion transport</keyword>
<keyword evidence="8 12" id="KW-0798">TonB box</keyword>
<feature type="domain" description="TonB-dependent receptor-like beta-barrel" evidence="14">
    <location>
        <begin position="273"/>
        <end position="711"/>
    </location>
</feature>
<reference evidence="16" key="2">
    <citation type="submission" date="2021-04" db="EMBL/GenBank/DDBJ databases">
        <title>Isolation and genomic analysis of the ibuprofen-degrading bacterium Sphingomonas strain MPO218.</title>
        <authorList>
            <person name="Aulestia M."/>
            <person name="Flores A."/>
            <person name="Mangas E.L."/>
            <person name="Perez-Pulido A.J."/>
            <person name="Santero E."/>
            <person name="Camacho E.M."/>
        </authorList>
    </citation>
    <scope>NUCLEOTIDE SEQUENCE</scope>
    <source>
        <strain evidence="16">MPO218</strain>
    </source>
</reference>
<evidence type="ECO:0000256" key="12">
    <source>
        <dbReference type="RuleBase" id="RU003357"/>
    </source>
</evidence>
<keyword evidence="13" id="KW-0732">Signal</keyword>
<evidence type="ECO:0000256" key="13">
    <source>
        <dbReference type="SAM" id="SignalP"/>
    </source>
</evidence>
<keyword evidence="16" id="KW-0675">Receptor</keyword>
<evidence type="ECO:0000256" key="11">
    <source>
        <dbReference type="PROSITE-ProRule" id="PRU01360"/>
    </source>
</evidence>
<evidence type="ECO:0000256" key="10">
    <source>
        <dbReference type="ARBA" id="ARBA00023237"/>
    </source>
</evidence>
<dbReference type="Proteomes" id="UP000664914">
    <property type="component" value="Chromosome"/>
</dbReference>
<dbReference type="InterPro" id="IPR036942">
    <property type="entry name" value="Beta-barrel_TonB_sf"/>
</dbReference>
<keyword evidence="5 11" id="KW-0812">Transmembrane</keyword>
<keyword evidence="4" id="KW-0410">Iron transport</keyword>
<evidence type="ECO:0000313" key="17">
    <source>
        <dbReference type="Proteomes" id="UP000664914"/>
    </source>
</evidence>
<feature type="chain" id="PRO_5036823602" evidence="13">
    <location>
        <begin position="24"/>
        <end position="752"/>
    </location>
</feature>
<dbReference type="AlphaFoldDB" id="A0A975CZF0"/>
<evidence type="ECO:0000256" key="5">
    <source>
        <dbReference type="ARBA" id="ARBA00022692"/>
    </source>
</evidence>
<gene>
    <name evidence="16" type="ORF">HRJ34_17365</name>
</gene>
<feature type="domain" description="TonB-dependent receptor plug" evidence="15">
    <location>
        <begin position="46"/>
        <end position="153"/>
    </location>
</feature>
<dbReference type="InterPro" id="IPR012910">
    <property type="entry name" value="Plug_dom"/>
</dbReference>
<sequence>MMTKGKILLWALASTAFTAPASAQDGDAGRAADEIVVTARQRAEALQDVPVAVSAISGVALEKAGVTQTRELFASTPGLYFSQTGQRQNDEQFYLTIRGVGSSPVVEPSVGVFVDGVYMPSLGWTADFLDLERVEILRGPQGALFGRNTEGGAVSIVTRKPSAELRGRVSTEVAEFGSWRGSASVSGPLAENLYASISGFASTTNGYMRNVTRNEHQDNRDRHGGRLMLRAVDLGGFEVLLSGDYMKSKGRFDAFGDAVAGQAITVVDPQAPAAARGTTLVSNPLAGRRYTTYGNDENRVSSENYGAALQIMRDIGPAVLTSITGYRRVRSRDIYDNDAIATASSVNGALTKQRILSQELRLVSDTQGPLSWIAGAYGFKERLSQDRLSQFFSGTTAGPIAGSGNGFGYVSDEATIRRDGLAIFGEVNYDVTEQLELSLGARYSYEKVRQDPNLNVAVQIGAVVVNVANATPRRKAFDGFSPSASLSYKLQPGILVYASAATGFKGGGFTKEVPNTPLQNAALDNETSLNYELGLKADLLDRAVRLNMALFYTKLKDQQLATRIELAPGTGVYIPSTLNVGRGHSQGIEVETVIRPVRPLRITGNLSYTDTRFDDYVASPATATAPAYDRAGQAFPEVPKWLASASVEYAFELGNDLMLVPNVSWRHIGSKYVGQGNASIPFITIDSYDLFDAQLALSRGPWSVVAFVKNIGDKYYLANRFQNQPATSAPGFLSWGKPGAPRQFGARFSYDF</sequence>
<keyword evidence="2 11" id="KW-0813">Transport</keyword>
<protein>
    <submittedName>
        <fullName evidence="16">TonB-dependent receptor</fullName>
    </submittedName>
</protein>
<dbReference type="SUPFAM" id="SSF56935">
    <property type="entry name" value="Porins"/>
    <property type="match status" value="1"/>
</dbReference>
<dbReference type="PANTHER" id="PTHR32552:SF81">
    <property type="entry name" value="TONB-DEPENDENT OUTER MEMBRANE RECEPTOR"/>
    <property type="match status" value="1"/>
</dbReference>
<dbReference type="PROSITE" id="PS52016">
    <property type="entry name" value="TONB_DEPENDENT_REC_3"/>
    <property type="match status" value="1"/>
</dbReference>